<protein>
    <recommendedName>
        <fullName evidence="1">PET hydrolase/cutinase-like domain-containing protein</fullName>
    </recommendedName>
</protein>
<dbReference type="Pfam" id="PF12740">
    <property type="entry name" value="PETase"/>
    <property type="match status" value="1"/>
</dbReference>
<organism evidence="2 3">
    <name type="scientific">Corynebacterium halotolerans YIM 70093 = DSM 44683</name>
    <dbReference type="NCBI Taxonomy" id="1121362"/>
    <lineage>
        <taxon>Bacteria</taxon>
        <taxon>Bacillati</taxon>
        <taxon>Actinomycetota</taxon>
        <taxon>Actinomycetes</taxon>
        <taxon>Mycobacteriales</taxon>
        <taxon>Corynebacteriaceae</taxon>
        <taxon>Corynebacterium</taxon>
    </lineage>
</organism>
<dbReference type="InterPro" id="IPR029058">
    <property type="entry name" value="AB_hydrolase_fold"/>
</dbReference>
<gene>
    <name evidence="2" type="ORF">A605_02860</name>
</gene>
<proteinExistence type="predicted"/>
<evidence type="ECO:0000259" key="1">
    <source>
        <dbReference type="Pfam" id="PF12740"/>
    </source>
</evidence>
<dbReference type="PATRIC" id="fig|1121362.3.peg.574"/>
<dbReference type="Proteomes" id="UP000011723">
    <property type="component" value="Chromosome"/>
</dbReference>
<dbReference type="STRING" id="1121362.A605_02860"/>
<dbReference type="KEGG" id="chn:A605_02860"/>
<evidence type="ECO:0000313" key="3">
    <source>
        <dbReference type="Proteomes" id="UP000011723"/>
    </source>
</evidence>
<dbReference type="EMBL" id="CP003697">
    <property type="protein sequence ID" value="AGF71586.1"/>
    <property type="molecule type" value="Genomic_DNA"/>
</dbReference>
<dbReference type="SUPFAM" id="SSF53474">
    <property type="entry name" value="alpha/beta-Hydrolases"/>
    <property type="match status" value="1"/>
</dbReference>
<dbReference type="HOGENOM" id="CLU_085645_0_0_11"/>
<sequence>MEDVSENLKKHLANLSKRGPHRVLVGDLGYAGLKGKIYTPAEGKRLPAVAFGHDWTKPVAKYRATLRHLASWGIVVAAPDTETGFTPDHRGLAADLETALQIAAGVKLGNGNVTVGPGRLGMIGHGMGGGAAVLAAANNSKVQAVATAYPAATAPPAEIAARSIDVPGLVIGSGQAGLVEAGNPAKLAYNWAGPVAYREIENGNQQGFSEDTLFKLFVGLGRPQTAAQDSVRGLLVGFLLHQLAGEKEYAGFSAPLAEAKKITSYTGEELAEKAGPARDDALPF</sequence>
<accession>M1P4L8</accession>
<dbReference type="InterPro" id="IPR041127">
    <property type="entry name" value="PET_hydrolase/cutinase-like"/>
</dbReference>
<feature type="domain" description="PET hydrolase/cutinase-like" evidence="1">
    <location>
        <begin position="28"/>
        <end position="189"/>
    </location>
</feature>
<reference evidence="2 3" key="1">
    <citation type="journal article" date="2012" name="Stand. Genomic Sci.">
        <title>Genome sequence of the halotolerant bacterium Corynebacterium halotolerans type strain YIM 70093(T) (= DSM 44683(T)).</title>
        <authorList>
            <person name="Ruckert C."/>
            <person name="Albersmeier A."/>
            <person name="Al-Dilaimi A."/>
            <person name="Niehaus K."/>
            <person name="Szczepanowski R."/>
            <person name="Kalinowski J."/>
        </authorList>
    </citation>
    <scope>NUCLEOTIDE SEQUENCE [LARGE SCALE GENOMIC DNA]</scope>
    <source>
        <strain evidence="2">YIM 70093</strain>
    </source>
</reference>
<evidence type="ECO:0000313" key="2">
    <source>
        <dbReference type="EMBL" id="AGF71586.1"/>
    </source>
</evidence>
<dbReference type="AlphaFoldDB" id="M1P4L8"/>
<keyword evidence="3" id="KW-1185">Reference proteome</keyword>
<dbReference type="eggNOG" id="COG0412">
    <property type="taxonomic scope" value="Bacteria"/>
</dbReference>
<dbReference type="PANTHER" id="PTHR33428">
    <property type="entry name" value="CHLOROPHYLLASE-2, CHLOROPLASTIC"/>
    <property type="match status" value="1"/>
</dbReference>
<dbReference type="Gene3D" id="3.40.50.1820">
    <property type="entry name" value="alpha/beta hydrolase"/>
    <property type="match status" value="1"/>
</dbReference>
<dbReference type="PANTHER" id="PTHR33428:SF14">
    <property type="entry name" value="CARBOXYLESTERASE TYPE B DOMAIN-CONTAINING PROTEIN"/>
    <property type="match status" value="1"/>
</dbReference>
<name>M1P4L8_9CORY</name>